<sequence>MPDIPEEAVKAAREEVRRRYGAAYLEIAECAAKAAAPALTAQVRHEYEDLLGSVWLYIGWRYVTKQLTTEEKEMFADAVEASERRLNKGFDPPLVVDRWWRDDARARQIGGASDFR</sequence>
<keyword evidence="2" id="KW-1185">Reference proteome</keyword>
<name>A0ABW7YLV2_9ACTN</name>
<dbReference type="EMBL" id="JBITGY010000002">
    <property type="protein sequence ID" value="MFI6496876.1"/>
    <property type="molecule type" value="Genomic_DNA"/>
</dbReference>
<dbReference type="RefSeq" id="WP_397079338.1">
    <property type="nucleotide sequence ID" value="NZ_JBITGY010000002.1"/>
</dbReference>
<protein>
    <submittedName>
        <fullName evidence="1">Uncharacterized protein</fullName>
    </submittedName>
</protein>
<organism evidence="1 2">
    <name type="scientific">Nonomuraea typhae</name>
    <dbReference type="NCBI Taxonomy" id="2603600"/>
    <lineage>
        <taxon>Bacteria</taxon>
        <taxon>Bacillati</taxon>
        <taxon>Actinomycetota</taxon>
        <taxon>Actinomycetes</taxon>
        <taxon>Streptosporangiales</taxon>
        <taxon>Streptosporangiaceae</taxon>
        <taxon>Nonomuraea</taxon>
    </lineage>
</organism>
<gene>
    <name evidence="1" type="ORF">ACIBG2_05815</name>
</gene>
<reference evidence="1 2" key="1">
    <citation type="submission" date="2024-10" db="EMBL/GenBank/DDBJ databases">
        <title>The Natural Products Discovery Center: Release of the First 8490 Sequenced Strains for Exploring Actinobacteria Biosynthetic Diversity.</title>
        <authorList>
            <person name="Kalkreuter E."/>
            <person name="Kautsar S.A."/>
            <person name="Yang D."/>
            <person name="Bader C.D."/>
            <person name="Teijaro C.N."/>
            <person name="Fluegel L."/>
            <person name="Davis C.M."/>
            <person name="Simpson J.R."/>
            <person name="Lauterbach L."/>
            <person name="Steele A.D."/>
            <person name="Gui C."/>
            <person name="Meng S."/>
            <person name="Li G."/>
            <person name="Viehrig K."/>
            <person name="Ye F."/>
            <person name="Su P."/>
            <person name="Kiefer A.F."/>
            <person name="Nichols A."/>
            <person name="Cepeda A.J."/>
            <person name="Yan W."/>
            <person name="Fan B."/>
            <person name="Jiang Y."/>
            <person name="Adhikari A."/>
            <person name="Zheng C.-J."/>
            <person name="Schuster L."/>
            <person name="Cowan T.M."/>
            <person name="Smanski M.J."/>
            <person name="Chevrette M.G."/>
            <person name="De Carvalho L.P.S."/>
            <person name="Shen B."/>
        </authorList>
    </citation>
    <scope>NUCLEOTIDE SEQUENCE [LARGE SCALE GENOMIC DNA]</scope>
    <source>
        <strain evidence="1 2">NPDC050545</strain>
    </source>
</reference>
<evidence type="ECO:0000313" key="1">
    <source>
        <dbReference type="EMBL" id="MFI6496876.1"/>
    </source>
</evidence>
<evidence type="ECO:0000313" key="2">
    <source>
        <dbReference type="Proteomes" id="UP001612741"/>
    </source>
</evidence>
<accession>A0ABW7YLV2</accession>
<proteinExistence type="predicted"/>
<dbReference type="Proteomes" id="UP001612741">
    <property type="component" value="Unassembled WGS sequence"/>
</dbReference>
<comment type="caution">
    <text evidence="1">The sequence shown here is derived from an EMBL/GenBank/DDBJ whole genome shotgun (WGS) entry which is preliminary data.</text>
</comment>